<dbReference type="EMBL" id="RKLT01000009">
    <property type="protein sequence ID" value="MBX0296680.1"/>
    <property type="molecule type" value="Genomic_DNA"/>
</dbReference>
<dbReference type="Gene3D" id="3.90.640.10">
    <property type="entry name" value="Actin, Chain A, domain 4"/>
    <property type="match status" value="1"/>
</dbReference>
<dbReference type="Gene3D" id="2.60.34.10">
    <property type="entry name" value="Substrate Binding Domain Of DNAk, Chain A, domain 1"/>
    <property type="match status" value="1"/>
</dbReference>
<dbReference type="PRINTS" id="PR00301">
    <property type="entry name" value="HEATSHOCK70"/>
</dbReference>
<dbReference type="InterPro" id="IPR018181">
    <property type="entry name" value="Heat_shock_70_CS"/>
</dbReference>
<dbReference type="InterPro" id="IPR013126">
    <property type="entry name" value="Hsp_70_fam"/>
</dbReference>
<dbReference type="Proteomes" id="UP001430455">
    <property type="component" value="Unassembled WGS sequence"/>
</dbReference>
<dbReference type="GO" id="GO:0005524">
    <property type="term" value="F:ATP binding"/>
    <property type="evidence" value="ECO:0007669"/>
    <property type="project" value="UniProtKB-KW"/>
</dbReference>
<reference evidence="6 7" key="1">
    <citation type="submission" date="2021-06" db="EMBL/GenBank/DDBJ databases">
        <title>Halomicroarcula sp. a new haloarchaeum isolated from saline soil.</title>
        <authorList>
            <person name="Duran-Viseras A."/>
            <person name="Sanchez-Porro C."/>
            <person name="Ventosa A."/>
        </authorList>
    </citation>
    <scope>NUCLEOTIDE SEQUENCE [LARGE SCALE GENOMIC DNA]</scope>
    <source>
        <strain evidence="6 7">F27</strain>
    </source>
</reference>
<dbReference type="InterPro" id="IPR029047">
    <property type="entry name" value="HSP70_peptide-bd_sf"/>
</dbReference>
<dbReference type="InterPro" id="IPR043129">
    <property type="entry name" value="ATPase_NBD"/>
</dbReference>
<proteinExistence type="inferred from homology"/>
<dbReference type="SUPFAM" id="SSF100920">
    <property type="entry name" value="Heat shock protein 70kD (HSP70), peptide-binding domain"/>
    <property type="match status" value="1"/>
</dbReference>
<evidence type="ECO:0000256" key="2">
    <source>
        <dbReference type="ARBA" id="ARBA00022741"/>
    </source>
</evidence>
<gene>
    <name evidence="6" type="ORF">EGH23_17520</name>
</gene>
<evidence type="ECO:0000313" key="6">
    <source>
        <dbReference type="EMBL" id="MBX0296680.1"/>
    </source>
</evidence>
<dbReference type="FunFam" id="3.30.420.40:FF:000071">
    <property type="entry name" value="Molecular chaperone DnaK"/>
    <property type="match status" value="1"/>
</dbReference>
<evidence type="ECO:0000256" key="4">
    <source>
        <dbReference type="ARBA" id="ARBA00023186"/>
    </source>
</evidence>
<dbReference type="Gene3D" id="3.30.420.40">
    <property type="match status" value="2"/>
</dbReference>
<sequence length="515" mass="56206">MADNWTLGIDLGTTRSAMAHVVDEEPKIIENSEGESVTPSVVHLTEDGESVVGEAAVDNMMMKPDRTVREIKKLIGTNETVFLGDEEYNPQEVSALTLQKLVNDAENRLGGSVTNAVITVPAYFTDRQRNATREAGELVGLDVDRLLPEPSAAVLAYGHREQQLGEVENENIFVYDLGGGTFDATLVEAEYEHNYIETIATDGDDVLGGSDWTEALVQYAYDVIYEDTGVDISQNDEYIEQRGRIFTAAQEAKHGLSEQQSVNLTVPFVVADQGYNLDKEITRADFEEMTADLLADTELPMDDIFARTEYTVEDVDRVLLIGGSTRMPQVEELVEDYFGIEPSKKISPDHAVALGASIQAAFLDDDVTGASISGNEDDGPSGVVLIDVLPRTIGIKVQPGDKFDPIVERDSQLPITERSEGYSVQHANQTSVAIEVFQGEDEYAPNNEKLGDALLEDIPPREPGQGQLAVEFTVNSDGTLELYGEDMMSGKEVTAEIDSALDSNSRDKAQLPPDA</sequence>
<dbReference type="AlphaFoldDB" id="A0AAW4PGW6"/>
<dbReference type="PROSITE" id="PS01036">
    <property type="entry name" value="HSP70_3"/>
    <property type="match status" value="1"/>
</dbReference>
<dbReference type="Pfam" id="PF00012">
    <property type="entry name" value="HSP70"/>
    <property type="match status" value="2"/>
</dbReference>
<evidence type="ECO:0000313" key="7">
    <source>
        <dbReference type="Proteomes" id="UP001430455"/>
    </source>
</evidence>
<organism evidence="6 7">
    <name type="scientific">Haloarcula nitratireducens</name>
    <dbReference type="NCBI Taxonomy" id="2487749"/>
    <lineage>
        <taxon>Archaea</taxon>
        <taxon>Methanobacteriati</taxon>
        <taxon>Methanobacteriota</taxon>
        <taxon>Stenosarchaea group</taxon>
        <taxon>Halobacteria</taxon>
        <taxon>Halobacteriales</taxon>
        <taxon>Haloarculaceae</taxon>
        <taxon>Haloarcula</taxon>
    </lineage>
</organism>
<keyword evidence="7" id="KW-1185">Reference proteome</keyword>
<evidence type="ECO:0000256" key="3">
    <source>
        <dbReference type="ARBA" id="ARBA00022840"/>
    </source>
</evidence>
<dbReference type="PANTHER" id="PTHR19375">
    <property type="entry name" value="HEAT SHOCK PROTEIN 70KDA"/>
    <property type="match status" value="1"/>
</dbReference>
<dbReference type="GO" id="GO:0140662">
    <property type="term" value="F:ATP-dependent protein folding chaperone"/>
    <property type="evidence" value="ECO:0007669"/>
    <property type="project" value="InterPro"/>
</dbReference>
<evidence type="ECO:0000256" key="5">
    <source>
        <dbReference type="RuleBase" id="RU003322"/>
    </source>
</evidence>
<protein>
    <submittedName>
        <fullName evidence="6">Hsp70 family protein</fullName>
    </submittedName>
</protein>
<dbReference type="CDD" id="cd24029">
    <property type="entry name" value="ASKHA_NBD_HSP70_DnaK_HscA_HscC"/>
    <property type="match status" value="1"/>
</dbReference>
<comment type="caution">
    <text evidence="6">The sequence shown here is derived from an EMBL/GenBank/DDBJ whole genome shotgun (WGS) entry which is preliminary data.</text>
</comment>
<dbReference type="FunFam" id="3.90.640.10:FF:000003">
    <property type="entry name" value="Molecular chaperone DnaK"/>
    <property type="match status" value="1"/>
</dbReference>
<comment type="similarity">
    <text evidence="1 5">Belongs to the heat shock protein 70 family.</text>
</comment>
<dbReference type="RefSeq" id="WP_220581273.1">
    <property type="nucleotide sequence ID" value="NZ_RKLT01000009.1"/>
</dbReference>
<keyword evidence="2 5" id="KW-0547">Nucleotide-binding</keyword>
<dbReference type="PROSITE" id="PS00329">
    <property type="entry name" value="HSP70_2"/>
    <property type="match status" value="1"/>
</dbReference>
<name>A0AAW4PGW6_9EURY</name>
<keyword evidence="4" id="KW-0143">Chaperone</keyword>
<accession>A0AAW4PGW6</accession>
<evidence type="ECO:0000256" key="1">
    <source>
        <dbReference type="ARBA" id="ARBA00007381"/>
    </source>
</evidence>
<keyword evidence="3 5" id="KW-0067">ATP-binding</keyword>
<dbReference type="SUPFAM" id="SSF53067">
    <property type="entry name" value="Actin-like ATPase domain"/>
    <property type="match status" value="2"/>
</dbReference>
<dbReference type="PROSITE" id="PS00297">
    <property type="entry name" value="HSP70_1"/>
    <property type="match status" value="1"/>
</dbReference>